<gene>
    <name evidence="4" type="ORF">F5Z01DRAFT_649938</name>
</gene>
<evidence type="ECO:0000313" key="4">
    <source>
        <dbReference type="EMBL" id="KAG9256349.1"/>
    </source>
</evidence>
<dbReference type="OrthoDB" id="190105at2759"/>
<keyword evidence="4" id="KW-0132">Cell division</keyword>
<dbReference type="PROSITE" id="PS50082">
    <property type="entry name" value="WD_REPEATS_2"/>
    <property type="match status" value="5"/>
</dbReference>
<dbReference type="RefSeq" id="XP_046120273.1">
    <property type="nucleotide sequence ID" value="XM_046263121.1"/>
</dbReference>
<dbReference type="SUPFAM" id="SSF50978">
    <property type="entry name" value="WD40 repeat-like"/>
    <property type="match status" value="1"/>
</dbReference>
<keyword evidence="5" id="KW-1185">Reference proteome</keyword>
<dbReference type="PRINTS" id="PR00320">
    <property type="entry name" value="GPROTEINBRPT"/>
</dbReference>
<dbReference type="InterPro" id="IPR015943">
    <property type="entry name" value="WD40/YVTN_repeat-like_dom_sf"/>
</dbReference>
<dbReference type="Pfam" id="PF00400">
    <property type="entry name" value="WD40"/>
    <property type="match status" value="6"/>
</dbReference>
<evidence type="ECO:0000256" key="3">
    <source>
        <dbReference type="PROSITE-ProRule" id="PRU00221"/>
    </source>
</evidence>
<dbReference type="GO" id="GO:0005634">
    <property type="term" value="C:nucleus"/>
    <property type="evidence" value="ECO:0007669"/>
    <property type="project" value="TreeGrafter"/>
</dbReference>
<dbReference type="GO" id="GO:0005737">
    <property type="term" value="C:cytoplasm"/>
    <property type="evidence" value="ECO:0007669"/>
    <property type="project" value="TreeGrafter"/>
</dbReference>
<protein>
    <submittedName>
        <fullName evidence="4">Cell division control protein 4</fullName>
    </submittedName>
</protein>
<dbReference type="PROSITE" id="PS00678">
    <property type="entry name" value="WD_REPEATS_1"/>
    <property type="match status" value="2"/>
</dbReference>
<feature type="repeat" description="WD" evidence="3">
    <location>
        <begin position="136"/>
        <end position="159"/>
    </location>
</feature>
<evidence type="ECO:0000256" key="2">
    <source>
        <dbReference type="ARBA" id="ARBA00022737"/>
    </source>
</evidence>
<keyword evidence="2" id="KW-0677">Repeat</keyword>
<feature type="repeat" description="WD" evidence="3">
    <location>
        <begin position="260"/>
        <end position="298"/>
    </location>
</feature>
<dbReference type="GeneID" id="70294024"/>
<comment type="caution">
    <text evidence="4">The sequence shown here is derived from an EMBL/GenBank/DDBJ whole genome shotgun (WGS) entry which is preliminary data.</text>
</comment>
<dbReference type="PANTHER" id="PTHR19849:SF1">
    <property type="entry name" value="F-BOX_WD REPEAT-CONTAINING PROTEIN 7"/>
    <property type="match status" value="1"/>
</dbReference>
<dbReference type="InterPro" id="IPR001680">
    <property type="entry name" value="WD40_rpt"/>
</dbReference>
<reference evidence="4" key="1">
    <citation type="journal article" date="2021" name="IMA Fungus">
        <title>Genomic characterization of three marine fungi, including Emericellopsis atlantica sp. nov. with signatures of a generalist lifestyle and marine biomass degradation.</title>
        <authorList>
            <person name="Hagestad O.C."/>
            <person name="Hou L."/>
            <person name="Andersen J.H."/>
            <person name="Hansen E.H."/>
            <person name="Altermark B."/>
            <person name="Li C."/>
            <person name="Kuhnert E."/>
            <person name="Cox R.J."/>
            <person name="Crous P.W."/>
            <person name="Spatafora J.W."/>
            <person name="Lail K."/>
            <person name="Amirebrahimi M."/>
            <person name="Lipzen A."/>
            <person name="Pangilinan J."/>
            <person name="Andreopoulos W."/>
            <person name="Hayes R.D."/>
            <person name="Ng V."/>
            <person name="Grigoriev I.V."/>
            <person name="Jackson S.A."/>
            <person name="Sutton T.D.S."/>
            <person name="Dobson A.D.W."/>
            <person name="Rama T."/>
        </authorList>
    </citation>
    <scope>NUCLEOTIDE SEQUENCE</scope>
    <source>
        <strain evidence="4">TS7</strain>
    </source>
</reference>
<dbReference type="Gene3D" id="2.130.10.10">
    <property type="entry name" value="YVTN repeat-like/Quinoprotein amine dehydrogenase"/>
    <property type="match status" value="1"/>
</dbReference>
<dbReference type="InterPro" id="IPR020472">
    <property type="entry name" value="WD40_PAC1"/>
</dbReference>
<dbReference type="EMBL" id="MU251248">
    <property type="protein sequence ID" value="KAG9256349.1"/>
    <property type="molecule type" value="Genomic_DNA"/>
</dbReference>
<dbReference type="GO" id="GO:0043161">
    <property type="term" value="P:proteasome-mediated ubiquitin-dependent protein catabolic process"/>
    <property type="evidence" value="ECO:0007669"/>
    <property type="project" value="TreeGrafter"/>
</dbReference>
<keyword evidence="4" id="KW-0131">Cell cycle</keyword>
<dbReference type="PANTHER" id="PTHR19849">
    <property type="entry name" value="PHOSPHOLIPASE A-2-ACTIVATING PROTEIN"/>
    <property type="match status" value="1"/>
</dbReference>
<dbReference type="SMART" id="SM00320">
    <property type="entry name" value="WD40"/>
    <property type="match status" value="6"/>
</dbReference>
<keyword evidence="1 3" id="KW-0853">WD repeat</keyword>
<dbReference type="PROSITE" id="PS50294">
    <property type="entry name" value="WD_REPEATS_REGION"/>
    <property type="match status" value="3"/>
</dbReference>
<name>A0A9P8CQV6_9HYPO</name>
<feature type="repeat" description="WD" evidence="3">
    <location>
        <begin position="58"/>
        <end position="97"/>
    </location>
</feature>
<evidence type="ECO:0000313" key="5">
    <source>
        <dbReference type="Proteomes" id="UP000887229"/>
    </source>
</evidence>
<evidence type="ECO:0000256" key="1">
    <source>
        <dbReference type="ARBA" id="ARBA00022574"/>
    </source>
</evidence>
<dbReference type="InterPro" id="IPR019775">
    <property type="entry name" value="WD40_repeat_CS"/>
</dbReference>
<accession>A0A9P8CQV6</accession>
<dbReference type="AlphaFoldDB" id="A0A9P8CQV6"/>
<dbReference type="InterPro" id="IPR036322">
    <property type="entry name" value="WD40_repeat_dom_sf"/>
</dbReference>
<organism evidence="4 5">
    <name type="scientific">Emericellopsis atlantica</name>
    <dbReference type="NCBI Taxonomy" id="2614577"/>
    <lineage>
        <taxon>Eukaryota</taxon>
        <taxon>Fungi</taxon>
        <taxon>Dikarya</taxon>
        <taxon>Ascomycota</taxon>
        <taxon>Pezizomycotina</taxon>
        <taxon>Sordariomycetes</taxon>
        <taxon>Hypocreomycetidae</taxon>
        <taxon>Hypocreales</taxon>
        <taxon>Bionectriaceae</taxon>
        <taxon>Emericellopsis</taxon>
    </lineage>
</organism>
<dbReference type="CDD" id="cd00200">
    <property type="entry name" value="WD40"/>
    <property type="match status" value="1"/>
</dbReference>
<sequence>MDQGRMSGGTTARHTAFAAHSQHVITCLQFDDDKVVTGSDDTLIHVHDIKSGELRQELRGHESGVWCLQYEGNILVSGSADRSVRVWDLNSGQWQHVLRGHAAAVRCLQIRMKEKPRTDTDPRDVEDATTIQHHPLIISGSRDGQVRVWRLPKNEDDDRHENLEHHGLQDNPYFVRALCGHTETVRHLAGSGDMLASCSDDSTVRIWHVGTGELHHVLTGHSQRVSAIVVDDERNRIVSASLDSRVKVWDLQTGSCVFTLQGHELPVRFLALHREHLSSADDTTIWTWNLETGDRLQKLAIDARHVWGLQLDATRTIWGGSTAVHMQDRRTVESTCLISGLNSVWQVKSDEQRCVAAVQRGDETYVEIFSFDAAQGS</sequence>
<dbReference type="GO" id="GO:0051301">
    <property type="term" value="P:cell division"/>
    <property type="evidence" value="ECO:0007669"/>
    <property type="project" value="UniProtKB-KW"/>
</dbReference>
<feature type="repeat" description="WD" evidence="3">
    <location>
        <begin position="218"/>
        <end position="259"/>
    </location>
</feature>
<dbReference type="GO" id="GO:0010992">
    <property type="term" value="P:ubiquitin recycling"/>
    <property type="evidence" value="ECO:0007669"/>
    <property type="project" value="TreeGrafter"/>
</dbReference>
<feature type="repeat" description="WD" evidence="3">
    <location>
        <begin position="178"/>
        <end position="217"/>
    </location>
</feature>
<proteinExistence type="predicted"/>
<dbReference type="Proteomes" id="UP000887229">
    <property type="component" value="Unassembled WGS sequence"/>
</dbReference>
<dbReference type="GO" id="GO:0043130">
    <property type="term" value="F:ubiquitin binding"/>
    <property type="evidence" value="ECO:0007669"/>
    <property type="project" value="TreeGrafter"/>
</dbReference>